<dbReference type="EMBL" id="LACI01001452">
    <property type="protein sequence ID" value="KJU84437.1"/>
    <property type="molecule type" value="Genomic_DNA"/>
</dbReference>
<dbReference type="AlphaFoldDB" id="A0A0F3GRP2"/>
<dbReference type="Pfam" id="PF13439">
    <property type="entry name" value="Glyco_transf_4"/>
    <property type="match status" value="1"/>
</dbReference>
<dbReference type="Proteomes" id="UP000033423">
    <property type="component" value="Unassembled WGS sequence"/>
</dbReference>
<keyword evidence="4" id="KW-1185">Reference proteome</keyword>
<proteinExistence type="predicted"/>
<keyword evidence="1" id="KW-0472">Membrane</keyword>
<sequence length="224" mass="25646">MTIYYPVPEFICATQARFIQIVNTANSIAKAGHVVRLLCGKQMGQHGDDIFRYYDIHPHSNLDMVFLPMMRRNIPLLPFSFGMLFKFTLFFYLLLRAGSGVIFVRHPKLAAFLSGIKHLIRMPVIFEAHEIFHLTTEKPNKQHRLKQMESYIYSNVDGVITISNLLREELLQVFELQGKPIVTIPNAVKSELLYDVSDTDATVKEGLLYAGGLYPWKGVDTLIR</sequence>
<dbReference type="InterPro" id="IPR028098">
    <property type="entry name" value="Glyco_trans_4-like_N"/>
</dbReference>
<accession>A0A0F3GRP2</accession>
<keyword evidence="1" id="KW-0812">Transmembrane</keyword>
<dbReference type="Gene3D" id="3.40.50.2000">
    <property type="entry name" value="Glycogen Phosphorylase B"/>
    <property type="match status" value="2"/>
</dbReference>
<dbReference type="SUPFAM" id="SSF53756">
    <property type="entry name" value="UDP-Glycosyltransferase/glycogen phosphorylase"/>
    <property type="match status" value="1"/>
</dbReference>
<gene>
    <name evidence="3" type="ORF">MBAV_003373</name>
</gene>
<evidence type="ECO:0000313" key="4">
    <source>
        <dbReference type="Proteomes" id="UP000033423"/>
    </source>
</evidence>
<comment type="caution">
    <text evidence="3">The sequence shown here is derived from an EMBL/GenBank/DDBJ whole genome shotgun (WGS) entry which is preliminary data.</text>
</comment>
<keyword evidence="3" id="KW-0808">Transferase</keyword>
<name>A0A0F3GRP2_9BACT</name>
<organism evidence="3 4">
    <name type="scientific">Candidatus Magnetobacterium bavaricum</name>
    <dbReference type="NCBI Taxonomy" id="29290"/>
    <lineage>
        <taxon>Bacteria</taxon>
        <taxon>Pseudomonadati</taxon>
        <taxon>Nitrospirota</taxon>
        <taxon>Thermodesulfovibrionia</taxon>
        <taxon>Thermodesulfovibrionales</taxon>
        <taxon>Candidatus Magnetobacteriaceae</taxon>
        <taxon>Candidatus Magnetobacterium</taxon>
    </lineage>
</organism>
<reference evidence="3 4" key="1">
    <citation type="submission" date="2015-02" db="EMBL/GenBank/DDBJ databases">
        <title>Single-cell genomics of uncultivated deep-branching MTB reveals a conserved set of magnetosome genes.</title>
        <authorList>
            <person name="Kolinko S."/>
            <person name="Richter M."/>
            <person name="Glockner F.O."/>
            <person name="Brachmann A."/>
            <person name="Schuler D."/>
        </authorList>
    </citation>
    <scope>NUCLEOTIDE SEQUENCE [LARGE SCALE GENOMIC DNA]</scope>
    <source>
        <strain evidence="3">TM-1</strain>
    </source>
</reference>
<evidence type="ECO:0000313" key="3">
    <source>
        <dbReference type="EMBL" id="KJU84437.1"/>
    </source>
</evidence>
<feature type="transmembrane region" description="Helical" evidence="1">
    <location>
        <begin position="74"/>
        <end position="95"/>
    </location>
</feature>
<evidence type="ECO:0000259" key="2">
    <source>
        <dbReference type="Pfam" id="PF13439"/>
    </source>
</evidence>
<feature type="domain" description="Glycosyltransferase subfamily 4-like N-terminal" evidence="2">
    <location>
        <begin position="21"/>
        <end position="190"/>
    </location>
</feature>
<feature type="non-terminal residue" evidence="3">
    <location>
        <position position="224"/>
    </location>
</feature>
<dbReference type="GO" id="GO:0016757">
    <property type="term" value="F:glycosyltransferase activity"/>
    <property type="evidence" value="ECO:0007669"/>
    <property type="project" value="UniProtKB-ARBA"/>
</dbReference>
<evidence type="ECO:0000256" key="1">
    <source>
        <dbReference type="SAM" id="Phobius"/>
    </source>
</evidence>
<protein>
    <submittedName>
        <fullName evidence="3">Group 1 glycosyl transferase</fullName>
    </submittedName>
</protein>
<keyword evidence="1" id="KW-1133">Transmembrane helix</keyword>